<evidence type="ECO:0000259" key="3">
    <source>
        <dbReference type="Pfam" id="PF00561"/>
    </source>
</evidence>
<keyword evidence="5" id="KW-1185">Reference proteome</keyword>
<protein>
    <submittedName>
        <fullName evidence="4">Hydrolase</fullName>
    </submittedName>
</protein>
<dbReference type="InterPro" id="IPR029058">
    <property type="entry name" value="AB_hydrolase_fold"/>
</dbReference>
<feature type="domain" description="AB hydrolase-1" evidence="3">
    <location>
        <begin position="21"/>
        <end position="261"/>
    </location>
</feature>
<reference evidence="4" key="2">
    <citation type="submission" date="2020-09" db="EMBL/GenBank/DDBJ databases">
        <authorList>
            <person name="Sun Q."/>
            <person name="Zhou Y."/>
        </authorList>
    </citation>
    <scope>NUCLEOTIDE SEQUENCE</scope>
    <source>
        <strain evidence="4">CGMCC 4.7299</strain>
    </source>
</reference>
<comment type="similarity">
    <text evidence="1">Belongs to the peptidase S33 family.</text>
</comment>
<evidence type="ECO:0000313" key="4">
    <source>
        <dbReference type="EMBL" id="GGL12774.1"/>
    </source>
</evidence>
<dbReference type="AlphaFoldDB" id="A0A8J3C3C7"/>
<dbReference type="InterPro" id="IPR000073">
    <property type="entry name" value="AB_hydrolase_1"/>
</dbReference>
<dbReference type="Gene3D" id="3.40.50.1820">
    <property type="entry name" value="alpha/beta hydrolase"/>
    <property type="match status" value="1"/>
</dbReference>
<dbReference type="InterPro" id="IPR050266">
    <property type="entry name" value="AB_hydrolase_sf"/>
</dbReference>
<name>A0A8J3C3C7_9ACTN</name>
<dbReference type="PRINTS" id="PR00793">
    <property type="entry name" value="PROAMNOPTASE"/>
</dbReference>
<accession>A0A8J3C3C7</accession>
<evidence type="ECO:0000256" key="1">
    <source>
        <dbReference type="ARBA" id="ARBA00010088"/>
    </source>
</evidence>
<comment type="caution">
    <text evidence="4">The sequence shown here is derived from an EMBL/GenBank/DDBJ whole genome shotgun (WGS) entry which is preliminary data.</text>
</comment>
<proteinExistence type="inferred from homology"/>
<dbReference type="EMBL" id="BMMX01000039">
    <property type="protein sequence ID" value="GGL12774.1"/>
    <property type="molecule type" value="Genomic_DNA"/>
</dbReference>
<keyword evidence="2 4" id="KW-0378">Hydrolase</keyword>
<dbReference type="PANTHER" id="PTHR43798:SF33">
    <property type="entry name" value="HYDROLASE, PUTATIVE (AFU_ORTHOLOGUE AFUA_2G14860)-RELATED"/>
    <property type="match status" value="1"/>
</dbReference>
<dbReference type="RefSeq" id="WP_189082163.1">
    <property type="nucleotide sequence ID" value="NZ_BMMX01000039.1"/>
</dbReference>
<dbReference type="Proteomes" id="UP000656042">
    <property type="component" value="Unassembled WGS sequence"/>
</dbReference>
<reference evidence="4" key="1">
    <citation type="journal article" date="2014" name="Int. J. Syst. Evol. Microbiol.">
        <title>Complete genome sequence of Corynebacterium casei LMG S-19264T (=DSM 44701T), isolated from a smear-ripened cheese.</title>
        <authorList>
            <consortium name="US DOE Joint Genome Institute (JGI-PGF)"/>
            <person name="Walter F."/>
            <person name="Albersmeier A."/>
            <person name="Kalinowski J."/>
            <person name="Ruckert C."/>
        </authorList>
    </citation>
    <scope>NUCLEOTIDE SEQUENCE</scope>
    <source>
        <strain evidence="4">CGMCC 4.7299</strain>
    </source>
</reference>
<dbReference type="PANTHER" id="PTHR43798">
    <property type="entry name" value="MONOACYLGLYCEROL LIPASE"/>
    <property type="match status" value="1"/>
</dbReference>
<dbReference type="GO" id="GO:0016020">
    <property type="term" value="C:membrane"/>
    <property type="evidence" value="ECO:0007669"/>
    <property type="project" value="TreeGrafter"/>
</dbReference>
<dbReference type="PRINTS" id="PR00111">
    <property type="entry name" value="ABHYDROLASE"/>
</dbReference>
<organism evidence="4 5">
    <name type="scientific">Mangrovihabitans endophyticus</name>
    <dbReference type="NCBI Taxonomy" id="1751298"/>
    <lineage>
        <taxon>Bacteria</taxon>
        <taxon>Bacillati</taxon>
        <taxon>Actinomycetota</taxon>
        <taxon>Actinomycetes</taxon>
        <taxon>Micromonosporales</taxon>
        <taxon>Micromonosporaceae</taxon>
        <taxon>Mangrovihabitans</taxon>
    </lineage>
</organism>
<evidence type="ECO:0000256" key="2">
    <source>
        <dbReference type="ARBA" id="ARBA00022801"/>
    </source>
</evidence>
<dbReference type="Pfam" id="PF00561">
    <property type="entry name" value="Abhydrolase_1"/>
    <property type="match status" value="1"/>
</dbReference>
<dbReference type="GO" id="GO:0004177">
    <property type="term" value="F:aminopeptidase activity"/>
    <property type="evidence" value="ECO:0007669"/>
    <property type="project" value="UniProtKB-EC"/>
</dbReference>
<dbReference type="InterPro" id="IPR002410">
    <property type="entry name" value="Peptidase_S33"/>
</dbReference>
<sequence>MRRFRSWDGTELAYRLVGSGPPVVCVPGGPGQAAEYLGELGGLGDFRTLILVDNRGTGASAVPEDPETYRVDRLVLDVAALREHLRLDRMDLLGHSAGGGVCLTYAAAYPYRLGHLVLVAPWLRVAGMQTDSGLDEVLARRVHEPWYAEAVAALHAETASPRELERCRWLAAPLLYRRWDAAAQGQAAAEHAQFFQPATDGFYAGFAPDPMMLKRLAVLEAPVLLVAGEYDIWPTCRAVRELAAQIRRAEVAELPRIGHFPWVDDPTVLRDTVERFLASRPAPPAGFGSSRR</sequence>
<dbReference type="GO" id="GO:0006508">
    <property type="term" value="P:proteolysis"/>
    <property type="evidence" value="ECO:0007669"/>
    <property type="project" value="InterPro"/>
</dbReference>
<evidence type="ECO:0000313" key="5">
    <source>
        <dbReference type="Proteomes" id="UP000656042"/>
    </source>
</evidence>
<gene>
    <name evidence="4" type="ORF">GCM10012284_54320</name>
</gene>
<dbReference type="SUPFAM" id="SSF53474">
    <property type="entry name" value="alpha/beta-Hydrolases"/>
    <property type="match status" value="1"/>
</dbReference>